<organism evidence="2 3">
    <name type="scientific">Nonomuraea thailandensis</name>
    <dbReference type="NCBI Taxonomy" id="1188745"/>
    <lineage>
        <taxon>Bacteria</taxon>
        <taxon>Bacillati</taxon>
        <taxon>Actinomycetota</taxon>
        <taxon>Actinomycetes</taxon>
        <taxon>Streptosporangiales</taxon>
        <taxon>Streptosporangiaceae</taxon>
        <taxon>Nonomuraea</taxon>
    </lineage>
</organism>
<dbReference type="AlphaFoldDB" id="A0A9X2GSC3"/>
<name>A0A9X2GSC3_9ACTN</name>
<proteinExistence type="predicted"/>
<dbReference type="EMBL" id="JAMZEB010000002">
    <property type="protein sequence ID" value="MCP2364266.1"/>
    <property type="molecule type" value="Genomic_DNA"/>
</dbReference>
<accession>A0A9X2GSC3</accession>
<evidence type="ECO:0000313" key="2">
    <source>
        <dbReference type="EMBL" id="MCP2364266.1"/>
    </source>
</evidence>
<comment type="caution">
    <text evidence="2">The sequence shown here is derived from an EMBL/GenBank/DDBJ whole genome shotgun (WGS) entry which is preliminary data.</text>
</comment>
<reference evidence="2" key="1">
    <citation type="submission" date="2022-06" db="EMBL/GenBank/DDBJ databases">
        <title>Sequencing the genomes of 1000 actinobacteria strains.</title>
        <authorList>
            <person name="Klenk H.-P."/>
        </authorList>
    </citation>
    <scope>NUCLEOTIDE SEQUENCE</scope>
    <source>
        <strain evidence="2">DSM 46694</strain>
    </source>
</reference>
<gene>
    <name evidence="2" type="ORF">HD597_011286</name>
</gene>
<dbReference type="RefSeq" id="WP_253756559.1">
    <property type="nucleotide sequence ID" value="NZ_BAABKA010000012.1"/>
</dbReference>
<protein>
    <submittedName>
        <fullName evidence="2">Uncharacterized protein</fullName>
    </submittedName>
</protein>
<sequence length="161" mass="17704">MIRVGDMALLPARFANFGDTRLIDEPGRVFSIDETGWAMVDRAPYGHIGVPVEDLAPAKSSDRQQPGENSTMSETTFPSVKPYKIVFVYVQDGRLRMTGRAAWPADKERLAAAAATAHTMGYGIEVTIWCGSDRMNVTLRPEDLSRLLAQADKAEAEVFAQ</sequence>
<dbReference type="Proteomes" id="UP001139648">
    <property type="component" value="Unassembled WGS sequence"/>
</dbReference>
<feature type="compositionally biased region" description="Polar residues" evidence="1">
    <location>
        <begin position="63"/>
        <end position="76"/>
    </location>
</feature>
<keyword evidence="3" id="KW-1185">Reference proteome</keyword>
<feature type="region of interest" description="Disordered" evidence="1">
    <location>
        <begin position="57"/>
        <end position="76"/>
    </location>
</feature>
<evidence type="ECO:0000313" key="3">
    <source>
        <dbReference type="Proteomes" id="UP001139648"/>
    </source>
</evidence>
<evidence type="ECO:0000256" key="1">
    <source>
        <dbReference type="SAM" id="MobiDB-lite"/>
    </source>
</evidence>